<dbReference type="STRING" id="559298.A0A179UUK6"/>
<dbReference type="GeneID" id="8509147"/>
<dbReference type="PROSITE" id="PS50102">
    <property type="entry name" value="RRM"/>
    <property type="match status" value="2"/>
</dbReference>
<accession>A0A179UUK6</accession>
<feature type="compositionally biased region" description="Polar residues" evidence="4">
    <location>
        <begin position="510"/>
        <end position="536"/>
    </location>
</feature>
<keyword evidence="1" id="KW-0677">Repeat</keyword>
<dbReference type="PANTHER" id="PTHR24012">
    <property type="entry name" value="RNA BINDING PROTEIN"/>
    <property type="match status" value="1"/>
</dbReference>
<sequence length="652" mass="71332">MDILEKLGILAAKPGLNGSSATPFIQKSQFANMQAQTQQQQLPGEASAAHAQNQPAYNMEHQNRFYQHVPQTSGVNGSMRDPNVQAITHAVGGLNLQNQRHNGKFVAFKGNLHASHGSSGDMASIQRPYNGQYLIVPNGSMFGGVPTANQYGQLHVQATDQGNSVPYLPAGLYPNFVTAPSVVPGSVPGYTWPYAMNGDAPELSGPRRDSWSSIEENHPCTPGVDQAGHQECYPAVAPTDRSPMLYNYGTPSPSMVPPQPYLPYQMMKGAGGYVLQDLDALTQQDPAIPRAVPAMWTNPSDLTLAKCLENREGITNVYIRGFLPETTDEMLHAYASRFGKIDRCKAIVDLETGLCKGFGFVQFFSFDACENCIRGFFHLGYQASFAQKSRNSRLKDLEDKSSTNVYCTNVPIDWVEADLRRHFQPYQVVSEKISRDEKTGVSKEVGFARFESREIAEKVLSQFHNITAQDGVKLLLRFADTKAQKQLKLQSNERRAYRAGEYNYSVEMVNGSTPSPTLQRLQQTASHFSPNSQASFPSPLGPGPVWTPATSISPPGPMMNKSVNSLRLNSWGPRSNGNIENTPTFRGRPAFNSQGSYGDSLSTGSSKTVLPVSGGVTRSENSSPRKENYRAGSTSPLGRRREITVATPKSST</sequence>
<dbReference type="Gene3D" id="3.30.70.330">
    <property type="match status" value="2"/>
</dbReference>
<keyword evidence="7" id="KW-1185">Reference proteome</keyword>
<dbReference type="SUPFAM" id="SSF54928">
    <property type="entry name" value="RNA-binding domain, RBD"/>
    <property type="match status" value="2"/>
</dbReference>
<keyword evidence="2 3" id="KW-0694">RNA-binding</keyword>
<dbReference type="Proteomes" id="UP000002038">
    <property type="component" value="Unassembled WGS sequence"/>
</dbReference>
<feature type="region of interest" description="Disordered" evidence="4">
    <location>
        <begin position="508"/>
        <end position="652"/>
    </location>
</feature>
<dbReference type="InterPro" id="IPR035979">
    <property type="entry name" value="RBD_domain_sf"/>
</dbReference>
<reference evidence="7" key="1">
    <citation type="journal article" date="2015" name="PLoS Genet.">
        <title>The dynamic genome and transcriptome of the human fungal pathogen Blastomyces and close relative Emmonsia.</title>
        <authorList>
            <person name="Munoz J.F."/>
            <person name="Gauthier G.M."/>
            <person name="Desjardins C.A."/>
            <person name="Gallo J.E."/>
            <person name="Holder J."/>
            <person name="Sullivan T.D."/>
            <person name="Marty A.J."/>
            <person name="Carmen J.C."/>
            <person name="Chen Z."/>
            <person name="Ding L."/>
            <person name="Gujja S."/>
            <person name="Magrini V."/>
            <person name="Misas E."/>
            <person name="Mitreva M."/>
            <person name="Priest M."/>
            <person name="Saif S."/>
            <person name="Whiston E.A."/>
            <person name="Young S."/>
            <person name="Zeng Q."/>
            <person name="Goldman W.E."/>
            <person name="Mardis E.R."/>
            <person name="Taylor J.W."/>
            <person name="McEwen J.G."/>
            <person name="Clay O.K."/>
            <person name="Klein B.S."/>
            <person name="Cuomo C.A."/>
        </authorList>
    </citation>
    <scope>NUCLEOTIDE SEQUENCE [LARGE SCALE GENOMIC DNA]</scope>
    <source>
        <strain evidence="7">SLH14081</strain>
    </source>
</reference>
<evidence type="ECO:0000256" key="4">
    <source>
        <dbReference type="SAM" id="MobiDB-lite"/>
    </source>
</evidence>
<proteinExistence type="predicted"/>
<evidence type="ECO:0000313" key="7">
    <source>
        <dbReference type="Proteomes" id="UP000002038"/>
    </source>
</evidence>
<evidence type="ECO:0000313" key="6">
    <source>
        <dbReference type="EMBL" id="OAT10731.1"/>
    </source>
</evidence>
<evidence type="ECO:0000256" key="1">
    <source>
        <dbReference type="ARBA" id="ARBA00022737"/>
    </source>
</evidence>
<dbReference type="Pfam" id="PF00076">
    <property type="entry name" value="RRM_1"/>
    <property type="match status" value="2"/>
</dbReference>
<dbReference type="AlphaFoldDB" id="A0A179UUK6"/>
<feature type="domain" description="RRM" evidence="5">
    <location>
        <begin position="403"/>
        <end position="481"/>
    </location>
</feature>
<gene>
    <name evidence="6" type="ORF">BDBG_06539</name>
</gene>
<dbReference type="EMBL" id="GG657461">
    <property type="protein sequence ID" value="OAT10731.1"/>
    <property type="molecule type" value="Genomic_DNA"/>
</dbReference>
<dbReference type="InterPro" id="IPR000504">
    <property type="entry name" value="RRM_dom"/>
</dbReference>
<evidence type="ECO:0000256" key="3">
    <source>
        <dbReference type="PROSITE-ProRule" id="PRU00176"/>
    </source>
</evidence>
<dbReference type="OrthoDB" id="271725at2759"/>
<organism evidence="6 7">
    <name type="scientific">Blastomyces gilchristii (strain SLH14081)</name>
    <name type="common">Blastomyces dermatitidis</name>
    <dbReference type="NCBI Taxonomy" id="559298"/>
    <lineage>
        <taxon>Eukaryota</taxon>
        <taxon>Fungi</taxon>
        <taxon>Dikarya</taxon>
        <taxon>Ascomycota</taxon>
        <taxon>Pezizomycotina</taxon>
        <taxon>Eurotiomycetes</taxon>
        <taxon>Eurotiomycetidae</taxon>
        <taxon>Onygenales</taxon>
        <taxon>Ajellomycetaceae</taxon>
        <taxon>Blastomyces</taxon>
    </lineage>
</organism>
<protein>
    <submittedName>
        <fullName evidence="6">RNA binding protein MSSP-2</fullName>
    </submittedName>
</protein>
<dbReference type="FunFam" id="3.30.70.330:FF:000323">
    <property type="entry name" value="RNA binding protein MSSP-2"/>
    <property type="match status" value="1"/>
</dbReference>
<evidence type="ECO:0000259" key="5">
    <source>
        <dbReference type="PROSITE" id="PS50102"/>
    </source>
</evidence>
<feature type="compositionally biased region" description="Polar residues" evidence="4">
    <location>
        <begin position="591"/>
        <end position="608"/>
    </location>
</feature>
<feature type="compositionally biased region" description="Polar residues" evidence="4">
    <location>
        <begin position="561"/>
        <end position="584"/>
    </location>
</feature>
<dbReference type="SMART" id="SM00360">
    <property type="entry name" value="RRM"/>
    <property type="match status" value="2"/>
</dbReference>
<dbReference type="KEGG" id="bgh:BDBG_06539"/>
<feature type="domain" description="RRM" evidence="5">
    <location>
        <begin position="315"/>
        <end position="399"/>
    </location>
</feature>
<dbReference type="VEuPathDB" id="FungiDB:BDBG_06539"/>
<evidence type="ECO:0000256" key="2">
    <source>
        <dbReference type="ARBA" id="ARBA00022884"/>
    </source>
</evidence>
<name>A0A179UUK6_BLAGS</name>
<dbReference type="InterPro" id="IPR012677">
    <property type="entry name" value="Nucleotide-bd_a/b_plait_sf"/>
</dbReference>
<dbReference type="RefSeq" id="XP_002623100.1">
    <property type="nucleotide sequence ID" value="XM_002623054.2"/>
</dbReference>
<dbReference type="GO" id="GO:0003723">
    <property type="term" value="F:RNA binding"/>
    <property type="evidence" value="ECO:0007669"/>
    <property type="project" value="UniProtKB-UniRule"/>
</dbReference>